<accession>A0A953LJ63</accession>
<feature type="domain" description="6-phospho-N-acetylmuramidase N-terminal" evidence="2">
    <location>
        <begin position="5"/>
        <end position="238"/>
    </location>
</feature>
<dbReference type="Pfam" id="PF05913">
    <property type="entry name" value="MupG_C"/>
    <property type="match status" value="1"/>
</dbReference>
<dbReference type="InterPro" id="IPR043797">
    <property type="entry name" value="MupG_N"/>
</dbReference>
<sequence length="363" mass="38150">MADWGVSVYLGAPDVPARLPGYLDAVAARGGREVFTSLHIPEVPLAGAVAQLSALTAEAGRRGMNVVADIAPGALSQLGARPEDLSVLRRMGLSGLRLDYGFGPEEIAAFTCNPEGLRIVLNASTADPAFLERVLSAGADLSRLEACHNYYPRPETGLSMASLVRSSAWFKAHGVPVAAFIAGGGEKRGPIGAGLPTLEEHRHAEAGRAAAELLGSGAVDRVLFGDPWATEAELTRVAEVVAAGGTLLRVRLVPGLDDFQREIVVRPHRNRPDAAALVIRCALSRSYAAQGPAVLPFNTVARPVGAVTIDNQGYLRYSGELQVALADLPADTRVNVVGHVVPEDLPLLRLIGPDAPFTLKPVP</sequence>
<dbReference type="Proteomes" id="UP000732377">
    <property type="component" value="Unassembled WGS sequence"/>
</dbReference>
<organism evidence="3 4">
    <name type="scientific">Symbiobacterium thermophilum</name>
    <dbReference type="NCBI Taxonomy" id="2734"/>
    <lineage>
        <taxon>Bacteria</taxon>
        <taxon>Bacillati</taxon>
        <taxon>Bacillota</taxon>
        <taxon>Clostridia</taxon>
        <taxon>Eubacteriales</taxon>
        <taxon>Symbiobacteriaceae</taxon>
        <taxon>Symbiobacterium</taxon>
    </lineage>
</organism>
<dbReference type="PANTHER" id="PTHR38435:SF2">
    <property type="entry name" value="DUF871 DOMAIN-CONTAINING PROTEIN"/>
    <property type="match status" value="1"/>
</dbReference>
<dbReference type="EMBL" id="PIUK01000026">
    <property type="protein sequence ID" value="MBY6275467.1"/>
    <property type="molecule type" value="Genomic_DNA"/>
</dbReference>
<proteinExistence type="predicted"/>
<name>A0A953LJ63_SYMTR</name>
<dbReference type="Pfam" id="PF19200">
    <property type="entry name" value="MupG_N"/>
    <property type="match status" value="1"/>
</dbReference>
<dbReference type="InterPro" id="IPR008589">
    <property type="entry name" value="MupG"/>
</dbReference>
<dbReference type="SUPFAM" id="SSF51445">
    <property type="entry name" value="(Trans)glycosidases"/>
    <property type="match status" value="1"/>
</dbReference>
<protein>
    <submittedName>
        <fullName evidence="3">DUF871 domain-containing protein</fullName>
    </submittedName>
</protein>
<gene>
    <name evidence="3" type="ORF">CWE10_04480</name>
</gene>
<dbReference type="RefSeq" id="WP_273378335.1">
    <property type="nucleotide sequence ID" value="NZ_PIUK01000026.1"/>
</dbReference>
<comment type="caution">
    <text evidence="3">The sequence shown here is derived from an EMBL/GenBank/DDBJ whole genome shotgun (WGS) entry which is preliminary data.</text>
</comment>
<dbReference type="InterPro" id="IPR043894">
    <property type="entry name" value="MupG_C"/>
</dbReference>
<dbReference type="InterPro" id="IPR013785">
    <property type="entry name" value="Aldolase_TIM"/>
</dbReference>
<evidence type="ECO:0000259" key="1">
    <source>
        <dbReference type="Pfam" id="PF05913"/>
    </source>
</evidence>
<dbReference type="InterPro" id="IPR017853">
    <property type="entry name" value="GH"/>
</dbReference>
<evidence type="ECO:0000313" key="4">
    <source>
        <dbReference type="Proteomes" id="UP000732377"/>
    </source>
</evidence>
<dbReference type="SUPFAM" id="SSF50891">
    <property type="entry name" value="Cyclophilin-like"/>
    <property type="match status" value="1"/>
</dbReference>
<evidence type="ECO:0000259" key="2">
    <source>
        <dbReference type="Pfam" id="PF19200"/>
    </source>
</evidence>
<dbReference type="Gene3D" id="3.20.20.70">
    <property type="entry name" value="Aldolase class I"/>
    <property type="match status" value="1"/>
</dbReference>
<reference evidence="3" key="1">
    <citation type="submission" date="2017-11" db="EMBL/GenBank/DDBJ databases">
        <title>Three new genomes from thermophilic consortium.</title>
        <authorList>
            <person name="Quaggio R."/>
            <person name="Amgarten D."/>
            <person name="Setubal J.C."/>
        </authorList>
    </citation>
    <scope>NUCLEOTIDE SEQUENCE</scope>
    <source>
        <strain evidence="3">ZCTH01-B2</strain>
    </source>
</reference>
<dbReference type="PANTHER" id="PTHR38435">
    <property type="match status" value="1"/>
</dbReference>
<evidence type="ECO:0000313" key="3">
    <source>
        <dbReference type="EMBL" id="MBY6275467.1"/>
    </source>
</evidence>
<dbReference type="Gene3D" id="2.40.100.10">
    <property type="entry name" value="Cyclophilin-like"/>
    <property type="match status" value="1"/>
</dbReference>
<dbReference type="AlphaFoldDB" id="A0A953LJ63"/>
<feature type="domain" description="6-phospho-N-acetylmuramidase C-terminal" evidence="1">
    <location>
        <begin position="248"/>
        <end position="360"/>
    </location>
</feature>
<dbReference type="InterPro" id="IPR029000">
    <property type="entry name" value="Cyclophilin-like_dom_sf"/>
</dbReference>